<feature type="compositionally biased region" description="Polar residues" evidence="1">
    <location>
        <begin position="29"/>
        <end position="52"/>
    </location>
</feature>
<evidence type="ECO:0000256" key="1">
    <source>
        <dbReference type="SAM" id="MobiDB-lite"/>
    </source>
</evidence>
<sequence length="161" mass="18474">MAFMVPLVRKDMELYPLHSERRKVRRSESQPGRSRNASESVSEAQSLATSPHQRAFLRYNQPRQGQFVRNSLRSMPSSQRTSRLPSIRSSQVSLPSSPSKLIEEGYLTRRQPKTPKKAPSENSLNKFHLRLIDRLRKSLKLTKDENESSKVPDSPTSDRSN</sequence>
<feature type="compositionally biased region" description="Polar residues" evidence="1">
    <location>
        <begin position="61"/>
        <end position="84"/>
    </location>
</feature>
<name>A0AA88IWU9_ARTSF</name>
<evidence type="ECO:0000313" key="3">
    <source>
        <dbReference type="Proteomes" id="UP001187531"/>
    </source>
</evidence>
<evidence type="ECO:0000313" key="2">
    <source>
        <dbReference type="EMBL" id="KAK2727892.1"/>
    </source>
</evidence>
<feature type="region of interest" description="Disordered" evidence="1">
    <location>
        <begin position="16"/>
        <end position="161"/>
    </location>
</feature>
<dbReference type="EMBL" id="JAVRJZ010000001">
    <property type="protein sequence ID" value="KAK2727892.1"/>
    <property type="molecule type" value="Genomic_DNA"/>
</dbReference>
<accession>A0AA88IWU9</accession>
<protein>
    <submittedName>
        <fullName evidence="2">Uncharacterized protein</fullName>
    </submittedName>
</protein>
<organism evidence="2 3">
    <name type="scientific">Artemia franciscana</name>
    <name type="common">Brine shrimp</name>
    <name type="synonym">Artemia sanfranciscana</name>
    <dbReference type="NCBI Taxonomy" id="6661"/>
    <lineage>
        <taxon>Eukaryota</taxon>
        <taxon>Metazoa</taxon>
        <taxon>Ecdysozoa</taxon>
        <taxon>Arthropoda</taxon>
        <taxon>Crustacea</taxon>
        <taxon>Branchiopoda</taxon>
        <taxon>Anostraca</taxon>
        <taxon>Artemiidae</taxon>
        <taxon>Artemia</taxon>
    </lineage>
</organism>
<dbReference type="PANTHER" id="PTHR38338">
    <property type="entry name" value="AGAP013079-PA"/>
    <property type="match status" value="1"/>
</dbReference>
<feature type="compositionally biased region" description="Low complexity" evidence="1">
    <location>
        <begin position="85"/>
        <end position="99"/>
    </location>
</feature>
<proteinExistence type="predicted"/>
<gene>
    <name evidence="2" type="ORF">QYM36_008389</name>
</gene>
<dbReference type="AlphaFoldDB" id="A0AA88IWU9"/>
<comment type="caution">
    <text evidence="2">The sequence shown here is derived from an EMBL/GenBank/DDBJ whole genome shotgun (WGS) entry which is preliminary data.</text>
</comment>
<keyword evidence="3" id="KW-1185">Reference proteome</keyword>
<feature type="compositionally biased region" description="Polar residues" evidence="1">
    <location>
        <begin position="151"/>
        <end position="161"/>
    </location>
</feature>
<dbReference type="Proteomes" id="UP001187531">
    <property type="component" value="Unassembled WGS sequence"/>
</dbReference>
<feature type="compositionally biased region" description="Basic and acidic residues" evidence="1">
    <location>
        <begin position="130"/>
        <end position="150"/>
    </location>
</feature>
<dbReference type="PANTHER" id="PTHR38338:SF1">
    <property type="entry name" value="AGAP013079-PA"/>
    <property type="match status" value="1"/>
</dbReference>
<reference evidence="2" key="1">
    <citation type="submission" date="2023-07" db="EMBL/GenBank/DDBJ databases">
        <title>Chromosome-level genome assembly of Artemia franciscana.</title>
        <authorList>
            <person name="Jo E."/>
        </authorList>
    </citation>
    <scope>NUCLEOTIDE SEQUENCE</scope>
    <source>
        <tissue evidence="2">Whole body</tissue>
    </source>
</reference>